<evidence type="ECO:0000313" key="1">
    <source>
        <dbReference type="EMBL" id="MDO2408844.1"/>
    </source>
</evidence>
<comment type="caution">
    <text evidence="1">The sequence shown here is derived from an EMBL/GenBank/DDBJ whole genome shotgun (WGS) entry which is preliminary data.</text>
</comment>
<evidence type="ECO:0000313" key="2">
    <source>
        <dbReference type="Proteomes" id="UP001171111"/>
    </source>
</evidence>
<reference evidence="1 2" key="1">
    <citation type="submission" date="2023-06" db="EMBL/GenBank/DDBJ databases">
        <title>Campylobacter magnum sp. nov., isolated from cecal contents of domestic pigs (Sus scrofa domesticus).</title>
        <authorList>
            <person name="Papic B."/>
            <person name="Gruntar I."/>
        </authorList>
    </citation>
    <scope>NUCLEOTIDE SEQUENCE [LARGE SCALE GENOMIC DNA]</scope>
    <source>
        <strain evidence="2">34484-21</strain>
    </source>
</reference>
<keyword evidence="2" id="KW-1185">Reference proteome</keyword>
<gene>
    <name evidence="1" type="ORF">Q2362_01860</name>
</gene>
<name>A0ABT8T5D4_9BACT</name>
<dbReference type="RefSeq" id="WP_302243590.1">
    <property type="nucleotide sequence ID" value="NZ_JAULJQ010000002.1"/>
</dbReference>
<proteinExistence type="predicted"/>
<dbReference type="EMBL" id="JAULJQ010000002">
    <property type="protein sequence ID" value="MDO2408844.1"/>
    <property type="molecule type" value="Genomic_DNA"/>
</dbReference>
<evidence type="ECO:0008006" key="3">
    <source>
        <dbReference type="Google" id="ProtNLM"/>
    </source>
</evidence>
<organism evidence="1 2">
    <name type="scientific">Campylobacter magnus</name>
    <dbReference type="NCBI Taxonomy" id="3026462"/>
    <lineage>
        <taxon>Bacteria</taxon>
        <taxon>Pseudomonadati</taxon>
        <taxon>Campylobacterota</taxon>
        <taxon>Epsilonproteobacteria</taxon>
        <taxon>Campylobacterales</taxon>
        <taxon>Campylobacteraceae</taxon>
        <taxon>Campylobacter</taxon>
    </lineage>
</organism>
<dbReference type="Proteomes" id="UP001171111">
    <property type="component" value="Unassembled WGS sequence"/>
</dbReference>
<protein>
    <recommendedName>
        <fullName evidence="3">Lipoprotein</fullName>
    </recommendedName>
</protein>
<sequence length="77" mass="8243">MKKALNAVFAVICGCFFLACSSQKEEIIEQNSSEEEQIPIAKIDANITLPSGCEDGGSNCFDELNPPLPVSPKQGAR</sequence>
<dbReference type="PROSITE" id="PS51257">
    <property type="entry name" value="PROKAR_LIPOPROTEIN"/>
    <property type="match status" value="1"/>
</dbReference>
<accession>A0ABT8T5D4</accession>